<gene>
    <name evidence="3" type="ORF">JRQ81_018688</name>
</gene>
<reference evidence="3" key="1">
    <citation type="journal article" date="2023" name="DNA Res.">
        <title>Chromosome-level genome assembly of Phrynocephalus forsythii using third-generation DNA sequencing and Hi-C analysis.</title>
        <authorList>
            <person name="Qi Y."/>
            <person name="Zhao W."/>
            <person name="Zhao Y."/>
            <person name="Niu C."/>
            <person name="Cao S."/>
            <person name="Zhang Y."/>
        </authorList>
    </citation>
    <scope>NUCLEOTIDE SEQUENCE</scope>
    <source>
        <tissue evidence="3">Muscle</tissue>
    </source>
</reference>
<keyword evidence="2" id="KW-0732">Signal</keyword>
<feature type="region of interest" description="Disordered" evidence="1">
    <location>
        <begin position="111"/>
        <end position="183"/>
    </location>
</feature>
<accession>A0A9Q1AZ01</accession>
<keyword evidence="4" id="KW-1185">Reference proteome</keyword>
<organism evidence="3 4">
    <name type="scientific">Phrynocephalus forsythii</name>
    <dbReference type="NCBI Taxonomy" id="171643"/>
    <lineage>
        <taxon>Eukaryota</taxon>
        <taxon>Metazoa</taxon>
        <taxon>Chordata</taxon>
        <taxon>Craniata</taxon>
        <taxon>Vertebrata</taxon>
        <taxon>Euteleostomi</taxon>
        <taxon>Lepidosauria</taxon>
        <taxon>Squamata</taxon>
        <taxon>Bifurcata</taxon>
        <taxon>Unidentata</taxon>
        <taxon>Episquamata</taxon>
        <taxon>Toxicofera</taxon>
        <taxon>Iguania</taxon>
        <taxon>Acrodonta</taxon>
        <taxon>Agamidae</taxon>
        <taxon>Agaminae</taxon>
        <taxon>Phrynocephalus</taxon>
    </lineage>
</organism>
<evidence type="ECO:0000313" key="4">
    <source>
        <dbReference type="Proteomes" id="UP001142489"/>
    </source>
</evidence>
<name>A0A9Q1AZ01_9SAUR</name>
<feature type="chain" id="PRO_5040485252" evidence="2">
    <location>
        <begin position="26"/>
        <end position="329"/>
    </location>
</feature>
<dbReference type="Proteomes" id="UP001142489">
    <property type="component" value="Unassembled WGS sequence"/>
</dbReference>
<dbReference type="AlphaFoldDB" id="A0A9Q1AZ01"/>
<evidence type="ECO:0000313" key="3">
    <source>
        <dbReference type="EMBL" id="KAJ7322401.1"/>
    </source>
</evidence>
<comment type="caution">
    <text evidence="3">The sequence shown here is derived from an EMBL/GenBank/DDBJ whole genome shotgun (WGS) entry which is preliminary data.</text>
</comment>
<feature type="compositionally biased region" description="Basic and acidic residues" evidence="1">
    <location>
        <begin position="202"/>
        <end position="214"/>
    </location>
</feature>
<dbReference type="EMBL" id="JAPFRF010000009">
    <property type="protein sequence ID" value="KAJ7322401.1"/>
    <property type="molecule type" value="Genomic_DNA"/>
</dbReference>
<sequence>MGWQLLGALPAAVALVALTTNVGHAAELRGATWEAEGDPRKGDVASFRLSRATQRSKPTFYRTGSLSALSRGLMTNLSVLQELQEEEGAPQHKREASPARDACRGCCGAPFPNHTEGSREPAREDSGHLGSPPPPKPPKRTPIKGSPRPGAYTPMGKLRQGSPAEGHQNESFPGMNGHGHQEAQATERCRGCCGPNGTAADRPQDEGRKDEGPSPHRVAPARGRGGPSWTARSRPTGLSRREKTAGPLSLEVTRSRGSHTKGSEWRGTTTEGHLGKTAQNHLEKINGRVPGLRHVLPPIDALPHPTPFLQNPARTGLNAAAKNWTALRV</sequence>
<dbReference type="OrthoDB" id="10494387at2759"/>
<feature type="signal peptide" evidence="2">
    <location>
        <begin position="1"/>
        <end position="25"/>
    </location>
</feature>
<evidence type="ECO:0000256" key="1">
    <source>
        <dbReference type="SAM" id="MobiDB-lite"/>
    </source>
</evidence>
<evidence type="ECO:0000256" key="2">
    <source>
        <dbReference type="SAM" id="SignalP"/>
    </source>
</evidence>
<proteinExistence type="predicted"/>
<feature type="compositionally biased region" description="Basic and acidic residues" evidence="1">
    <location>
        <begin position="116"/>
        <end position="127"/>
    </location>
</feature>
<protein>
    <submittedName>
        <fullName evidence="3">Uncharacterized protein</fullName>
    </submittedName>
</protein>
<feature type="region of interest" description="Disordered" evidence="1">
    <location>
        <begin position="196"/>
        <end position="273"/>
    </location>
</feature>